<dbReference type="Proteomes" id="UP000284706">
    <property type="component" value="Unassembled WGS sequence"/>
</dbReference>
<accession>A0A409XBR3</accession>
<evidence type="ECO:0000256" key="1">
    <source>
        <dbReference type="SAM" id="MobiDB-lite"/>
    </source>
</evidence>
<dbReference type="InParanoid" id="A0A409XBR3"/>
<feature type="non-terminal residue" evidence="2">
    <location>
        <position position="1"/>
    </location>
</feature>
<feature type="compositionally biased region" description="Polar residues" evidence="1">
    <location>
        <begin position="66"/>
        <end position="83"/>
    </location>
</feature>
<dbReference type="AlphaFoldDB" id="A0A409XBR3"/>
<protein>
    <submittedName>
        <fullName evidence="2">Uncharacterized protein</fullName>
    </submittedName>
</protein>
<gene>
    <name evidence="2" type="ORF">CVT26_004449</name>
</gene>
<evidence type="ECO:0000313" key="2">
    <source>
        <dbReference type="EMBL" id="PPQ88248.1"/>
    </source>
</evidence>
<proteinExistence type="predicted"/>
<organism evidence="2 3">
    <name type="scientific">Gymnopilus dilepis</name>
    <dbReference type="NCBI Taxonomy" id="231916"/>
    <lineage>
        <taxon>Eukaryota</taxon>
        <taxon>Fungi</taxon>
        <taxon>Dikarya</taxon>
        <taxon>Basidiomycota</taxon>
        <taxon>Agaricomycotina</taxon>
        <taxon>Agaricomycetes</taxon>
        <taxon>Agaricomycetidae</taxon>
        <taxon>Agaricales</taxon>
        <taxon>Agaricineae</taxon>
        <taxon>Hymenogastraceae</taxon>
        <taxon>Gymnopilus</taxon>
    </lineage>
</organism>
<dbReference type="EMBL" id="NHYE01003684">
    <property type="protein sequence ID" value="PPQ88248.1"/>
    <property type="molecule type" value="Genomic_DNA"/>
</dbReference>
<comment type="caution">
    <text evidence="2">The sequence shown here is derived from an EMBL/GenBank/DDBJ whole genome shotgun (WGS) entry which is preliminary data.</text>
</comment>
<evidence type="ECO:0000313" key="3">
    <source>
        <dbReference type="Proteomes" id="UP000284706"/>
    </source>
</evidence>
<name>A0A409XBR3_9AGAR</name>
<feature type="region of interest" description="Disordered" evidence="1">
    <location>
        <begin position="1"/>
        <end position="83"/>
    </location>
</feature>
<keyword evidence="3" id="KW-1185">Reference proteome</keyword>
<reference evidence="2 3" key="1">
    <citation type="journal article" date="2018" name="Evol. Lett.">
        <title>Horizontal gene cluster transfer increased hallucinogenic mushroom diversity.</title>
        <authorList>
            <person name="Reynolds H.T."/>
            <person name="Vijayakumar V."/>
            <person name="Gluck-Thaler E."/>
            <person name="Korotkin H.B."/>
            <person name="Matheny P.B."/>
            <person name="Slot J.C."/>
        </authorList>
    </citation>
    <scope>NUCLEOTIDE SEQUENCE [LARGE SCALE GENOMIC DNA]</scope>
    <source>
        <strain evidence="2 3">SRW20</strain>
    </source>
</reference>
<sequence>KSDADREFASESAKVAFPDRSLNGNRSPKSCHDNEDIPFSVFGSPTKSEIPLTVIASRPQSPVGRSPNSANTDIVRSPSQSQEDVPMDIVMETSHQDSIPRFRDLDAPERSLAQSELDSTDRFSWAANEPNPRRRDVYESVLPNFFSPSAVLDYARRDAETRLRTHRFRLKRYIELKLLIEKNLETIQAALVLRGLV</sequence>